<feature type="transmembrane region" description="Helical" evidence="7">
    <location>
        <begin position="562"/>
        <end position="583"/>
    </location>
</feature>
<feature type="transmembrane region" description="Helical" evidence="7">
    <location>
        <begin position="259"/>
        <end position="286"/>
    </location>
</feature>
<evidence type="ECO:0000256" key="2">
    <source>
        <dbReference type="ARBA" id="ARBA00022475"/>
    </source>
</evidence>
<evidence type="ECO:0000256" key="3">
    <source>
        <dbReference type="ARBA" id="ARBA00022692"/>
    </source>
</evidence>
<keyword evidence="2" id="KW-1003">Cell membrane</keyword>
<evidence type="ECO:0000256" key="4">
    <source>
        <dbReference type="ARBA" id="ARBA00022989"/>
    </source>
</evidence>
<dbReference type="Proteomes" id="UP000827284">
    <property type="component" value="Unassembled WGS sequence"/>
</dbReference>
<dbReference type="GO" id="GO:0005886">
    <property type="term" value="C:plasma membrane"/>
    <property type="evidence" value="ECO:0007669"/>
    <property type="project" value="UniProtKB-SubCell"/>
</dbReference>
<keyword evidence="10" id="KW-1185">Reference proteome</keyword>
<keyword evidence="3 7" id="KW-0812">Transmembrane</keyword>
<feature type="compositionally biased region" description="Basic and acidic residues" evidence="6">
    <location>
        <begin position="131"/>
        <end position="148"/>
    </location>
</feature>
<evidence type="ECO:0000259" key="8">
    <source>
        <dbReference type="Pfam" id="PF09335"/>
    </source>
</evidence>
<dbReference type="PANTHER" id="PTHR12677">
    <property type="entry name" value="GOLGI APPARATUS MEMBRANE PROTEIN TVP38-RELATED"/>
    <property type="match status" value="1"/>
</dbReference>
<evidence type="ECO:0000256" key="5">
    <source>
        <dbReference type="ARBA" id="ARBA00023136"/>
    </source>
</evidence>
<name>A0A9P3LWG4_9FUNG</name>
<evidence type="ECO:0000256" key="6">
    <source>
        <dbReference type="SAM" id="MobiDB-lite"/>
    </source>
</evidence>
<feature type="compositionally biased region" description="Polar residues" evidence="6">
    <location>
        <begin position="67"/>
        <end position="77"/>
    </location>
</feature>
<dbReference type="EMBL" id="BQFW01000007">
    <property type="protein sequence ID" value="GJJ72790.1"/>
    <property type="molecule type" value="Genomic_DNA"/>
</dbReference>
<dbReference type="InterPro" id="IPR032816">
    <property type="entry name" value="VTT_dom"/>
</dbReference>
<sequence>MAKKKSKSNNSSKSRASGQTAASAVQPKPDPKVEETPAAQPADNNAKAMESAPVQSSPGQTEPDFEVNQQSRVNSALQDDLRIDDSQSPWALIDTELGVGQNGKADDAPKHGDEFLVETRNAPQESGSRASLEEFRPFSERAPPRRYEDDDDDYEHYHNEQAPLIRTGSNDGHYNDNRPVPPSSHSTSRRLGGEPPLTWIEWTHKNGLHPRTWTRQTYIKAGLLATLLTLIILSFTVFRVQDHIKDILRYIDQHKRIGAVLFVVSYTVACTLFLPGSLFTIGAGFLFKPFPLALLIVLLGDVFAAVGSFIFGRYVFYDWVKGMMSKHPKFGALDQVIKDDGWKIVVMLRLTPIPFNLITYFFSITSIRLWTVVWATCVGVLPGSCIGIWIGSLLKGLSGIDNPELETKNVVILVMNGIFIVCCILTLSLFGKRSLRKAMKRLDQHQALTSMHEVEVVIEGVATVVREIEDRVSIPPSFRSTMIEQLAEEEETDQDFYYRGDIESAQQRLLPEETQGEEGGSSSSTIAGLEGTHQGIHHPGRKPRGHGSTAAASTGFTKGEKWTFVIIAVVGVLNVCVCVPLYYHFAGQGN</sequence>
<evidence type="ECO:0000313" key="9">
    <source>
        <dbReference type="EMBL" id="GJJ72790.1"/>
    </source>
</evidence>
<keyword evidence="4 7" id="KW-1133">Transmembrane helix</keyword>
<feature type="transmembrane region" description="Helical" evidence="7">
    <location>
        <begin position="369"/>
        <end position="390"/>
    </location>
</feature>
<comment type="subcellular location">
    <subcellularLocation>
        <location evidence="1">Cell membrane</location>
        <topology evidence="1">Multi-pass membrane protein</topology>
    </subcellularLocation>
</comment>
<dbReference type="InterPro" id="IPR015414">
    <property type="entry name" value="TMEM64"/>
</dbReference>
<feature type="region of interest" description="Disordered" evidence="6">
    <location>
        <begin position="119"/>
        <end position="192"/>
    </location>
</feature>
<keyword evidence="5 7" id="KW-0472">Membrane</keyword>
<feature type="transmembrane region" description="Helical" evidence="7">
    <location>
        <begin position="218"/>
        <end position="238"/>
    </location>
</feature>
<feature type="region of interest" description="Disordered" evidence="6">
    <location>
        <begin position="511"/>
        <end position="552"/>
    </location>
</feature>
<feature type="region of interest" description="Disordered" evidence="6">
    <location>
        <begin position="1"/>
        <end position="83"/>
    </location>
</feature>
<feature type="compositionally biased region" description="Basic residues" evidence="6">
    <location>
        <begin position="535"/>
        <end position="545"/>
    </location>
</feature>
<feature type="domain" description="VTT" evidence="8">
    <location>
        <begin position="274"/>
        <end position="392"/>
    </location>
</feature>
<protein>
    <recommendedName>
        <fullName evidence="8">VTT domain-containing protein</fullName>
    </recommendedName>
</protein>
<evidence type="ECO:0000313" key="10">
    <source>
        <dbReference type="Proteomes" id="UP000827284"/>
    </source>
</evidence>
<evidence type="ECO:0000256" key="1">
    <source>
        <dbReference type="ARBA" id="ARBA00004651"/>
    </source>
</evidence>
<proteinExistence type="predicted"/>
<dbReference type="AlphaFoldDB" id="A0A9P3LWG4"/>
<comment type="caution">
    <text evidence="9">The sequence shown here is derived from an EMBL/GenBank/DDBJ whole genome shotgun (WGS) entry which is preliminary data.</text>
</comment>
<dbReference type="Pfam" id="PF09335">
    <property type="entry name" value="VTT_dom"/>
    <property type="match status" value="1"/>
</dbReference>
<feature type="transmembrane region" description="Helical" evidence="7">
    <location>
        <begin position="292"/>
        <end position="316"/>
    </location>
</feature>
<dbReference type="OrthoDB" id="166803at2759"/>
<reference evidence="9" key="1">
    <citation type="submission" date="2021-11" db="EMBL/GenBank/DDBJ databases">
        <authorList>
            <person name="Herlambang A."/>
            <person name="Guo Y."/>
            <person name="Takashima Y."/>
            <person name="Nishizawa T."/>
        </authorList>
    </citation>
    <scope>NUCLEOTIDE SEQUENCE</scope>
    <source>
        <strain evidence="9">E1425</strain>
    </source>
</reference>
<dbReference type="PANTHER" id="PTHR12677:SF59">
    <property type="entry name" value="GOLGI APPARATUS MEMBRANE PROTEIN TVP38-RELATED"/>
    <property type="match status" value="1"/>
</dbReference>
<evidence type="ECO:0000256" key="7">
    <source>
        <dbReference type="SAM" id="Phobius"/>
    </source>
</evidence>
<gene>
    <name evidence="9" type="ORF">EMPS_05148</name>
</gene>
<organism evidence="9 10">
    <name type="scientific">Entomortierella parvispora</name>
    <dbReference type="NCBI Taxonomy" id="205924"/>
    <lineage>
        <taxon>Eukaryota</taxon>
        <taxon>Fungi</taxon>
        <taxon>Fungi incertae sedis</taxon>
        <taxon>Mucoromycota</taxon>
        <taxon>Mortierellomycotina</taxon>
        <taxon>Mortierellomycetes</taxon>
        <taxon>Mortierellales</taxon>
        <taxon>Mortierellaceae</taxon>
        <taxon>Entomortierella</taxon>
    </lineage>
</organism>
<feature type="transmembrane region" description="Helical" evidence="7">
    <location>
        <begin position="410"/>
        <end position="431"/>
    </location>
</feature>
<accession>A0A9P3LWG4</accession>
<reference evidence="9" key="2">
    <citation type="journal article" date="2022" name="Microbiol. Resour. Announc.">
        <title>Whole-Genome Sequence of Entomortierella parvispora E1425, a Mucoromycotan Fungus Associated with Burkholderiaceae-Related Endosymbiotic Bacteria.</title>
        <authorList>
            <person name="Herlambang A."/>
            <person name="Guo Y."/>
            <person name="Takashima Y."/>
            <person name="Narisawa K."/>
            <person name="Ohta H."/>
            <person name="Nishizawa T."/>
        </authorList>
    </citation>
    <scope>NUCLEOTIDE SEQUENCE</scope>
    <source>
        <strain evidence="9">E1425</strain>
    </source>
</reference>